<dbReference type="InParanoid" id="A0A165DYV7"/>
<dbReference type="STRING" id="1314781.A0A165DYV7"/>
<proteinExistence type="predicted"/>
<dbReference type="InterPro" id="IPR023213">
    <property type="entry name" value="CAT-like_dom_sf"/>
</dbReference>
<organism evidence="2 3">
    <name type="scientific">Exidia glandulosa HHB12029</name>
    <dbReference type="NCBI Taxonomy" id="1314781"/>
    <lineage>
        <taxon>Eukaryota</taxon>
        <taxon>Fungi</taxon>
        <taxon>Dikarya</taxon>
        <taxon>Basidiomycota</taxon>
        <taxon>Agaricomycotina</taxon>
        <taxon>Agaricomycetes</taxon>
        <taxon>Auriculariales</taxon>
        <taxon>Exidiaceae</taxon>
        <taxon>Exidia</taxon>
    </lineage>
</organism>
<feature type="region of interest" description="Disordered" evidence="1">
    <location>
        <begin position="239"/>
        <end position="259"/>
    </location>
</feature>
<dbReference type="Gene3D" id="3.30.559.10">
    <property type="entry name" value="Chloramphenicol acetyltransferase-like domain"/>
    <property type="match status" value="1"/>
</dbReference>
<sequence length="480" mass="53502">MAPKRTDTLKTRNFPMPEPTWTASPGGTYTRPLLGSEALSDGLSLRADGGGEGCMGISFSSTITPTALCDRVRDALLRLRYHSPLIAARLVSADSSQIRWWSYSVASDLSKANEWCLRALKVHHDGPSVEDFVATMSRARLPYREGTDELFFACHLLLRESGPHSLFFHGTHAIMDAAPTLDAFAQMLSWISDPPDGSELSWGHEWVNLPEGPITATGGEGEGQDVEIPKLVRRMEAIASNPKPSESLKPQRREIQDQGASVRVQHCIDAARSSRLIRNVRLSGLSITVLFEAAQALTVFERNHIPSEDEDTAHVTHDFSAISLKKRLVSPQDHFVSAMVLVPIVLHYRDVKLLEGKERLVRAMEIMKEQYDGWKSSAHLPSVALRWAPPSAPNPYAGFFTNIGDIDAIMPKAWPDAERRLIEVSDFVIGHRNSYNTRPLTHLWTFDGKIHLQVQASDMWDAEYLSLFALDVIEHAMLLI</sequence>
<evidence type="ECO:0008006" key="4">
    <source>
        <dbReference type="Google" id="ProtNLM"/>
    </source>
</evidence>
<evidence type="ECO:0000313" key="3">
    <source>
        <dbReference type="Proteomes" id="UP000077266"/>
    </source>
</evidence>
<accession>A0A165DYV7</accession>
<dbReference type="Gene3D" id="3.30.559.30">
    <property type="entry name" value="Nonribosomal peptide synthetase, condensation domain"/>
    <property type="match status" value="1"/>
</dbReference>
<dbReference type="PANTHER" id="PTHR42034">
    <property type="entry name" value="CHROMOSOME 7, WHOLE GENOME SHOTGUN SEQUENCE-RELATED"/>
    <property type="match status" value="1"/>
</dbReference>
<gene>
    <name evidence="2" type="ORF">EXIGLDRAFT_653817</name>
</gene>
<feature type="compositionally biased region" description="Basic and acidic residues" evidence="1">
    <location>
        <begin position="1"/>
        <end position="10"/>
    </location>
</feature>
<evidence type="ECO:0000256" key="1">
    <source>
        <dbReference type="SAM" id="MobiDB-lite"/>
    </source>
</evidence>
<keyword evidence="3" id="KW-1185">Reference proteome</keyword>
<dbReference type="OrthoDB" id="2548233at2759"/>
<dbReference type="AlphaFoldDB" id="A0A165DYV7"/>
<reference evidence="2 3" key="1">
    <citation type="journal article" date="2016" name="Mol. Biol. Evol.">
        <title>Comparative Genomics of Early-Diverging Mushroom-Forming Fungi Provides Insights into the Origins of Lignocellulose Decay Capabilities.</title>
        <authorList>
            <person name="Nagy L.G."/>
            <person name="Riley R."/>
            <person name="Tritt A."/>
            <person name="Adam C."/>
            <person name="Daum C."/>
            <person name="Floudas D."/>
            <person name="Sun H."/>
            <person name="Yadav J.S."/>
            <person name="Pangilinan J."/>
            <person name="Larsson K.H."/>
            <person name="Matsuura K."/>
            <person name="Barry K."/>
            <person name="Labutti K."/>
            <person name="Kuo R."/>
            <person name="Ohm R.A."/>
            <person name="Bhattacharya S.S."/>
            <person name="Shirouzu T."/>
            <person name="Yoshinaga Y."/>
            <person name="Martin F.M."/>
            <person name="Grigoriev I.V."/>
            <person name="Hibbett D.S."/>
        </authorList>
    </citation>
    <scope>NUCLEOTIDE SEQUENCE [LARGE SCALE GENOMIC DNA]</scope>
    <source>
        <strain evidence="2 3">HHB12029</strain>
    </source>
</reference>
<protein>
    <recommendedName>
        <fullName evidence="4">Condensation domain-containing protein</fullName>
    </recommendedName>
</protein>
<evidence type="ECO:0000313" key="2">
    <source>
        <dbReference type="EMBL" id="KZV85694.1"/>
    </source>
</evidence>
<feature type="region of interest" description="Disordered" evidence="1">
    <location>
        <begin position="1"/>
        <end position="27"/>
    </location>
</feature>
<dbReference type="EMBL" id="KV426179">
    <property type="protein sequence ID" value="KZV85694.1"/>
    <property type="molecule type" value="Genomic_DNA"/>
</dbReference>
<name>A0A165DYV7_EXIGL</name>
<dbReference type="PANTHER" id="PTHR42034:SF1">
    <property type="entry name" value="CONDENSATION DOMAIN-CONTAINING PROTEIN"/>
    <property type="match status" value="1"/>
</dbReference>
<dbReference type="Proteomes" id="UP000077266">
    <property type="component" value="Unassembled WGS sequence"/>
</dbReference>